<evidence type="ECO:0000256" key="2">
    <source>
        <dbReference type="ARBA" id="ARBA00022833"/>
    </source>
</evidence>
<feature type="domain" description="Threonyl/alanyl tRNA synthetase SAD" evidence="3">
    <location>
        <begin position="29"/>
        <end position="71"/>
    </location>
</feature>
<dbReference type="Pfam" id="PF07973">
    <property type="entry name" value="tRNA_SAD"/>
    <property type="match status" value="1"/>
</dbReference>
<evidence type="ECO:0000259" key="3">
    <source>
        <dbReference type="SMART" id="SM00863"/>
    </source>
</evidence>
<dbReference type="Gene3D" id="3.30.980.10">
    <property type="entry name" value="Threonyl-trna Synthetase, Chain A, domain 2"/>
    <property type="match status" value="1"/>
</dbReference>
<dbReference type="GO" id="GO:0043039">
    <property type="term" value="P:tRNA aminoacylation"/>
    <property type="evidence" value="ECO:0007669"/>
    <property type="project" value="InterPro"/>
</dbReference>
<name>A0A8J6TQ64_9BACT</name>
<dbReference type="EMBL" id="JACNIG010000178">
    <property type="protein sequence ID" value="MBC8431798.1"/>
    <property type="molecule type" value="Genomic_DNA"/>
</dbReference>
<dbReference type="GO" id="GO:0046872">
    <property type="term" value="F:metal ion binding"/>
    <property type="evidence" value="ECO:0007669"/>
    <property type="project" value="UniProtKB-KW"/>
</dbReference>
<protein>
    <recommendedName>
        <fullName evidence="3">Threonyl/alanyl tRNA synthetase SAD domain-containing protein</fullName>
    </recommendedName>
</protein>
<dbReference type="Proteomes" id="UP000605201">
    <property type="component" value="Unassembled WGS sequence"/>
</dbReference>
<reference evidence="4 5" key="1">
    <citation type="submission" date="2020-08" db="EMBL/GenBank/DDBJ databases">
        <title>Bridging the membrane lipid divide: bacteria of the FCB group superphylum have the potential to synthesize archaeal ether lipids.</title>
        <authorList>
            <person name="Villanueva L."/>
            <person name="Von Meijenfeldt F.A.B."/>
            <person name="Westbye A.B."/>
            <person name="Yadav S."/>
            <person name="Hopmans E.C."/>
            <person name="Dutilh B.E."/>
            <person name="Sinninghe Damste J.S."/>
        </authorList>
    </citation>
    <scope>NUCLEOTIDE SEQUENCE [LARGE SCALE GENOMIC DNA]</scope>
    <source>
        <strain evidence="4">NIOZ-UU17</strain>
    </source>
</reference>
<organism evidence="4 5">
    <name type="scientific">Candidatus Desulfatibia vada</name>
    <dbReference type="NCBI Taxonomy" id="2841696"/>
    <lineage>
        <taxon>Bacteria</taxon>
        <taxon>Pseudomonadati</taxon>
        <taxon>Thermodesulfobacteriota</taxon>
        <taxon>Desulfobacteria</taxon>
        <taxon>Desulfobacterales</taxon>
        <taxon>Desulfobacterales incertae sedis</taxon>
        <taxon>Candidatus Desulfatibia</taxon>
    </lineage>
</organism>
<comment type="caution">
    <text evidence="4">The sequence shown here is derived from an EMBL/GenBank/DDBJ whole genome shotgun (WGS) entry which is preliminary data.</text>
</comment>
<evidence type="ECO:0000313" key="5">
    <source>
        <dbReference type="Proteomes" id="UP000605201"/>
    </source>
</evidence>
<dbReference type="InterPro" id="IPR012947">
    <property type="entry name" value="tRNA_SAD"/>
</dbReference>
<gene>
    <name evidence="4" type="ORF">H8D96_07740</name>
</gene>
<proteinExistence type="predicted"/>
<accession>A0A8J6TQ64</accession>
<dbReference type="SMART" id="SM00863">
    <property type="entry name" value="tRNA_SAD"/>
    <property type="match status" value="1"/>
</dbReference>
<evidence type="ECO:0000313" key="4">
    <source>
        <dbReference type="EMBL" id="MBC8431798.1"/>
    </source>
</evidence>
<evidence type="ECO:0000256" key="1">
    <source>
        <dbReference type="ARBA" id="ARBA00022723"/>
    </source>
</evidence>
<dbReference type="AlphaFoldDB" id="A0A8J6TQ64"/>
<sequence length="76" mass="8591">MTAEEYISLEEAKKYYDIDRLPSDTSGNIRIVKIGDYDACPCISPHVSSTKMIGGFRITSKSFKNGVLRIRFKLSK</sequence>
<dbReference type="GO" id="GO:0005524">
    <property type="term" value="F:ATP binding"/>
    <property type="evidence" value="ECO:0007669"/>
    <property type="project" value="InterPro"/>
</dbReference>
<keyword evidence="2" id="KW-0862">Zinc</keyword>
<keyword evidence="1" id="KW-0479">Metal-binding</keyword>
<dbReference type="GO" id="GO:0004812">
    <property type="term" value="F:aminoacyl-tRNA ligase activity"/>
    <property type="evidence" value="ECO:0007669"/>
    <property type="project" value="InterPro"/>
</dbReference>
<dbReference type="SUPFAM" id="SSF55186">
    <property type="entry name" value="ThrRS/AlaRS common domain"/>
    <property type="match status" value="1"/>
</dbReference>
<dbReference type="InterPro" id="IPR018163">
    <property type="entry name" value="Thr/Ala-tRNA-synth_IIc_edit"/>
</dbReference>